<reference evidence="2" key="1">
    <citation type="submission" date="2007-07" db="EMBL/GenBank/DDBJ databases">
        <title>PCAP assembly of the Caenorhabditis remanei genome.</title>
        <authorList>
            <consortium name="The Caenorhabditis remanei Sequencing Consortium"/>
            <person name="Wilson R.K."/>
        </authorList>
    </citation>
    <scope>NUCLEOTIDE SEQUENCE [LARGE SCALE GENOMIC DNA]</scope>
    <source>
        <strain evidence="2">PB4641</strain>
    </source>
</reference>
<gene>
    <name evidence="2" type="ORF">CRE_21442</name>
</gene>
<feature type="region of interest" description="Disordered" evidence="1">
    <location>
        <begin position="1"/>
        <end position="47"/>
    </location>
</feature>
<dbReference type="HOGENOM" id="CLU_1162075_0_0_1"/>
<evidence type="ECO:0000313" key="2">
    <source>
        <dbReference type="EMBL" id="EFO85128.1"/>
    </source>
</evidence>
<keyword evidence="3" id="KW-1185">Reference proteome</keyword>
<evidence type="ECO:0000313" key="3">
    <source>
        <dbReference type="Proteomes" id="UP000008281"/>
    </source>
</evidence>
<evidence type="ECO:0000256" key="1">
    <source>
        <dbReference type="SAM" id="MobiDB-lite"/>
    </source>
</evidence>
<proteinExistence type="predicted"/>
<feature type="compositionally biased region" description="Basic and acidic residues" evidence="1">
    <location>
        <begin position="22"/>
        <end position="41"/>
    </location>
</feature>
<sequence length="239" mass="27198">MKNNKLFEVGSPEMHNCSNGSEDGKNFADDVEKPKTGENSKLESQYDALLVPDTADYSSDDDDDDDDDVFNDESTCTIGKHKCGPGFLTSCWNEATCMCDIGHQQLPEIASSSYEIGNADSVKKENCADGIKIGGPIIRSKKVFRDIGTPYSAKSAVERRSKSKLYKLELPEAVDIYYRRLTDRICRKREPQFHVTQQEEMMRVFEMEMEELEENDEVFEGWSLPSSPVYPEHWQYSNN</sequence>
<protein>
    <submittedName>
        <fullName evidence="2">Uncharacterized protein</fullName>
    </submittedName>
</protein>
<dbReference type="AlphaFoldDB" id="E3N3N6"/>
<dbReference type="Proteomes" id="UP000008281">
    <property type="component" value="Unassembled WGS sequence"/>
</dbReference>
<dbReference type="EMBL" id="DS268520">
    <property type="protein sequence ID" value="EFO85128.1"/>
    <property type="molecule type" value="Genomic_DNA"/>
</dbReference>
<name>E3N3N6_CAERE</name>
<organism evidence="3">
    <name type="scientific">Caenorhabditis remanei</name>
    <name type="common">Caenorhabditis vulgaris</name>
    <dbReference type="NCBI Taxonomy" id="31234"/>
    <lineage>
        <taxon>Eukaryota</taxon>
        <taxon>Metazoa</taxon>
        <taxon>Ecdysozoa</taxon>
        <taxon>Nematoda</taxon>
        <taxon>Chromadorea</taxon>
        <taxon>Rhabditida</taxon>
        <taxon>Rhabditina</taxon>
        <taxon>Rhabditomorpha</taxon>
        <taxon>Rhabditoidea</taxon>
        <taxon>Rhabditidae</taxon>
        <taxon>Peloderinae</taxon>
        <taxon>Caenorhabditis</taxon>
    </lineage>
</organism>
<accession>E3N3N6</accession>